<dbReference type="Proteomes" id="UP000326877">
    <property type="component" value="Unassembled WGS sequence"/>
</dbReference>
<name>A0A5N7CI02_PETAA</name>
<dbReference type="OrthoDB" id="2129288at2759"/>
<protein>
    <submittedName>
        <fullName evidence="2">Putative oxalocrotonate tautomerase</fullName>
    </submittedName>
</protein>
<dbReference type="Pfam" id="PF14832">
    <property type="entry name" value="Tautomerase_3"/>
    <property type="match status" value="1"/>
</dbReference>
<dbReference type="AlphaFoldDB" id="A0A5N7CI02"/>
<proteinExistence type="predicted"/>
<evidence type="ECO:0000259" key="1">
    <source>
        <dbReference type="Pfam" id="PF14832"/>
    </source>
</evidence>
<feature type="domain" description="Tautomerase cis-CaaD-like" evidence="1">
    <location>
        <begin position="3"/>
        <end position="77"/>
    </location>
</feature>
<gene>
    <name evidence="2" type="ORF">BDV23DRAFT_149337</name>
</gene>
<dbReference type="EMBL" id="ML735229">
    <property type="protein sequence ID" value="KAE8393519.1"/>
    <property type="molecule type" value="Genomic_DNA"/>
</dbReference>
<organism evidence="2">
    <name type="scientific">Petromyces alliaceus</name>
    <name type="common">Aspergillus alliaceus</name>
    <dbReference type="NCBI Taxonomy" id="209559"/>
    <lineage>
        <taxon>Eukaryota</taxon>
        <taxon>Fungi</taxon>
        <taxon>Dikarya</taxon>
        <taxon>Ascomycota</taxon>
        <taxon>Pezizomycotina</taxon>
        <taxon>Eurotiomycetes</taxon>
        <taxon>Eurotiomycetidae</taxon>
        <taxon>Eurotiales</taxon>
        <taxon>Aspergillaceae</taxon>
        <taxon>Aspergillus</taxon>
        <taxon>Aspergillus subgen. Circumdati</taxon>
    </lineage>
</organism>
<reference evidence="2" key="1">
    <citation type="submission" date="2019-04" db="EMBL/GenBank/DDBJ databases">
        <title>Friends and foes A comparative genomics studyof 23 Aspergillus species from section Flavi.</title>
        <authorList>
            <consortium name="DOE Joint Genome Institute"/>
            <person name="Kjaerbolling I."/>
            <person name="Vesth T."/>
            <person name="Frisvad J.C."/>
            <person name="Nybo J.L."/>
            <person name="Theobald S."/>
            <person name="Kildgaard S."/>
            <person name="Isbrandt T."/>
            <person name="Kuo A."/>
            <person name="Sato A."/>
            <person name="Lyhne E.K."/>
            <person name="Kogle M.E."/>
            <person name="Wiebenga A."/>
            <person name="Kun R.S."/>
            <person name="Lubbers R.J."/>
            <person name="Makela M.R."/>
            <person name="Barry K."/>
            <person name="Chovatia M."/>
            <person name="Clum A."/>
            <person name="Daum C."/>
            <person name="Haridas S."/>
            <person name="He G."/>
            <person name="LaButti K."/>
            <person name="Lipzen A."/>
            <person name="Mondo S."/>
            <person name="Riley R."/>
            <person name="Salamov A."/>
            <person name="Simmons B.A."/>
            <person name="Magnuson J.K."/>
            <person name="Henrissat B."/>
            <person name="Mortensen U.H."/>
            <person name="Larsen T.O."/>
            <person name="Devries R.P."/>
            <person name="Grigoriev I.V."/>
            <person name="Machida M."/>
            <person name="Baker S.E."/>
            <person name="Andersen M.R."/>
        </authorList>
    </citation>
    <scope>NUCLEOTIDE SEQUENCE [LARGE SCALE GENOMIC DNA]</scope>
    <source>
        <strain evidence="2">IBT 14317</strain>
    </source>
</reference>
<evidence type="ECO:0000313" key="2">
    <source>
        <dbReference type="EMBL" id="KAE8393519.1"/>
    </source>
</evidence>
<accession>A0A5N7CI02</accession>
<sequence>MFTFVKVYHIARSLETDAEKKTFLSYADAIFSARLKPNGMRWECFIQECPRDVWKINGLTPPTQGSAREKLWRERNEPVEVDGLNDDLL</sequence>
<dbReference type="InterPro" id="IPR028116">
    <property type="entry name" value="Cis-CaaD-like"/>
</dbReference>
<dbReference type="Gene3D" id="3.30.429.10">
    <property type="entry name" value="Macrophage Migration Inhibitory Factor"/>
    <property type="match status" value="1"/>
</dbReference>
<dbReference type="InterPro" id="IPR014347">
    <property type="entry name" value="Tautomerase/MIF_sf"/>
</dbReference>